<sequence length="50" mass="5719">MAEPVQRTTRFSLVQLIGGMDRRRHTIDDEIVISQRTHDQGGSRTRPVNS</sequence>
<comment type="caution">
    <text evidence="1">The sequence shown here is derived from an EMBL/GenBank/DDBJ whole genome shotgun (WGS) entry which is preliminary data.</text>
</comment>
<proteinExistence type="predicted"/>
<evidence type="ECO:0000313" key="2">
    <source>
        <dbReference type="Proteomes" id="UP000694251"/>
    </source>
</evidence>
<dbReference type="EMBL" id="JAEFBJ010000003">
    <property type="protein sequence ID" value="KAG7633674.1"/>
    <property type="molecule type" value="Genomic_DNA"/>
</dbReference>
<protein>
    <submittedName>
        <fullName evidence="1">Uncharacterized protein</fullName>
    </submittedName>
</protein>
<keyword evidence="2" id="KW-1185">Reference proteome</keyword>
<dbReference type="Proteomes" id="UP000694251">
    <property type="component" value="Chromosome 3"/>
</dbReference>
<accession>A0A8T2FFF6</accession>
<gene>
    <name evidence="1" type="ORF">ISN44_As03g039590</name>
</gene>
<dbReference type="AlphaFoldDB" id="A0A8T2FFF6"/>
<organism evidence="1 2">
    <name type="scientific">Arabidopsis suecica</name>
    <name type="common">Swedish thale-cress</name>
    <name type="synonym">Cardaminopsis suecica</name>
    <dbReference type="NCBI Taxonomy" id="45249"/>
    <lineage>
        <taxon>Eukaryota</taxon>
        <taxon>Viridiplantae</taxon>
        <taxon>Streptophyta</taxon>
        <taxon>Embryophyta</taxon>
        <taxon>Tracheophyta</taxon>
        <taxon>Spermatophyta</taxon>
        <taxon>Magnoliopsida</taxon>
        <taxon>eudicotyledons</taxon>
        <taxon>Gunneridae</taxon>
        <taxon>Pentapetalae</taxon>
        <taxon>rosids</taxon>
        <taxon>malvids</taxon>
        <taxon>Brassicales</taxon>
        <taxon>Brassicaceae</taxon>
        <taxon>Camelineae</taxon>
        <taxon>Arabidopsis</taxon>
    </lineage>
</organism>
<name>A0A8T2FFF6_ARASU</name>
<reference evidence="1 2" key="1">
    <citation type="submission" date="2020-12" db="EMBL/GenBank/DDBJ databases">
        <title>Concerted genomic and epigenomic changes stabilize Arabidopsis allopolyploids.</title>
        <authorList>
            <person name="Chen Z."/>
        </authorList>
    </citation>
    <scope>NUCLEOTIDE SEQUENCE [LARGE SCALE GENOMIC DNA]</scope>
    <source>
        <strain evidence="1">As9502</strain>
        <tissue evidence="1">Leaf</tissue>
    </source>
</reference>
<evidence type="ECO:0000313" key="1">
    <source>
        <dbReference type="EMBL" id="KAG7633674.1"/>
    </source>
</evidence>